<name>A0AAV3QK74_LITER</name>
<comment type="caution">
    <text evidence="1">The sequence shown here is derived from an EMBL/GenBank/DDBJ whole genome shotgun (WGS) entry which is preliminary data.</text>
</comment>
<reference evidence="1 2" key="1">
    <citation type="submission" date="2024-01" db="EMBL/GenBank/DDBJ databases">
        <title>The complete chloroplast genome sequence of Lithospermum erythrorhizon: insights into the phylogenetic relationship among Boraginaceae species and the maternal lineages of purple gromwells.</title>
        <authorList>
            <person name="Okada T."/>
            <person name="Watanabe K."/>
        </authorList>
    </citation>
    <scope>NUCLEOTIDE SEQUENCE [LARGE SCALE GENOMIC DNA]</scope>
</reference>
<sequence length="69" mass="7820">MDTMCDSSKKMRRLRKGVPTRHVRKEPIFKDQLDEESDDDVVFVFEKAGIGRTRTRASLAAAREATHGA</sequence>
<evidence type="ECO:0000313" key="1">
    <source>
        <dbReference type="EMBL" id="GAA0164154.1"/>
    </source>
</evidence>
<accession>A0AAV3QK74</accession>
<dbReference type="EMBL" id="BAABME010004968">
    <property type="protein sequence ID" value="GAA0164154.1"/>
    <property type="molecule type" value="Genomic_DNA"/>
</dbReference>
<gene>
    <name evidence="1" type="ORF">LIER_19859</name>
</gene>
<evidence type="ECO:0000313" key="2">
    <source>
        <dbReference type="Proteomes" id="UP001454036"/>
    </source>
</evidence>
<organism evidence="1 2">
    <name type="scientific">Lithospermum erythrorhizon</name>
    <name type="common">Purple gromwell</name>
    <name type="synonym">Lithospermum officinale var. erythrorhizon</name>
    <dbReference type="NCBI Taxonomy" id="34254"/>
    <lineage>
        <taxon>Eukaryota</taxon>
        <taxon>Viridiplantae</taxon>
        <taxon>Streptophyta</taxon>
        <taxon>Embryophyta</taxon>
        <taxon>Tracheophyta</taxon>
        <taxon>Spermatophyta</taxon>
        <taxon>Magnoliopsida</taxon>
        <taxon>eudicotyledons</taxon>
        <taxon>Gunneridae</taxon>
        <taxon>Pentapetalae</taxon>
        <taxon>asterids</taxon>
        <taxon>lamiids</taxon>
        <taxon>Boraginales</taxon>
        <taxon>Boraginaceae</taxon>
        <taxon>Boraginoideae</taxon>
        <taxon>Lithospermeae</taxon>
        <taxon>Lithospermum</taxon>
    </lineage>
</organism>
<dbReference type="AlphaFoldDB" id="A0AAV3QK74"/>
<dbReference type="Proteomes" id="UP001454036">
    <property type="component" value="Unassembled WGS sequence"/>
</dbReference>
<protein>
    <submittedName>
        <fullName evidence="1">Uncharacterized protein</fullName>
    </submittedName>
</protein>
<keyword evidence="2" id="KW-1185">Reference proteome</keyword>
<proteinExistence type="predicted"/>